<dbReference type="SUPFAM" id="SSF50370">
    <property type="entry name" value="Ricin B-like lectins"/>
    <property type="match status" value="1"/>
</dbReference>
<dbReference type="Proteomes" id="UP001319861">
    <property type="component" value="Chromosome"/>
</dbReference>
<dbReference type="InterPro" id="IPR001314">
    <property type="entry name" value="Peptidase_S1A"/>
</dbReference>
<evidence type="ECO:0000313" key="3">
    <source>
        <dbReference type="EMBL" id="BCT78110.1"/>
    </source>
</evidence>
<reference evidence="3 4" key="1">
    <citation type="journal article" date="2021" name="J. Biosci. Bioeng.">
        <title>Identification and characterization of a chc gene cluster responsible for the aromatization pathway of cyclohexanecarboxylate degradation in Sinomonas cyclohexanicum ATCC 51369.</title>
        <authorList>
            <person name="Yamamoto T."/>
            <person name="Hasegawa Y."/>
            <person name="Lau P.C.K."/>
            <person name="Iwaki H."/>
        </authorList>
    </citation>
    <scope>NUCLEOTIDE SEQUENCE [LARGE SCALE GENOMIC DNA]</scope>
    <source>
        <strain evidence="3 4">ATCC 51369</strain>
    </source>
</reference>
<evidence type="ECO:0000256" key="1">
    <source>
        <dbReference type="SAM" id="SignalP"/>
    </source>
</evidence>
<gene>
    <name evidence="3" type="ORF">SCMU_39520</name>
</gene>
<sequence>MRGTASLGAAAALALAMGLLAQPAAHAVSNSPAAAAGTDQYVVKVDTGASTCTGALIDPQWVATAASCFQANPADYASLASGVPAARAKVLLDADTPARDTAGIGVIHVERHPDRDLALVRLARPVSGVTPPRIATNPPQAGEAVAFTGFGRTHDTWIPAQKHTGAFTAGASDATTTAFSPATPGAALCAGDSGAPGIRTTPTGPELVAVNSRSGQKGCLYASTATTADSVGSRVDDAAAWISSMLAFGAADGSTAQIRATGSNGNCLTPRDGKAETAPCPGNTARKWQLTRTGTDAYTLKNTATGTCLTGAADPSGTPQLSLAGCDPANTLAQWQLQRLDDGTTAIRNAGNQATAQFQPTASTAPTTQTTGTSPTAAWVLGSGDYFDLSASDVVAVSPDGVAYNLYQYEATGVPGLLNGTQMGTGWTDLTAGFVTDWNGDGFQDLLVQWNDGKIRLYTGSTAPFGGYTVIGQGWQGWKLSVGRWKDTDTRPSIVAYSTTTGTLRHYENLNGTGIGAATEIGQGWAGLEIVQMDFDKDSHTDIVAKTTAGELKLYRTNGAGTFIAETPATIGWGWDVITAISPTSGFAGTGTTGMLARTTGGDLRYYPILADRAWGTPVTVGWGWAPLHIFRSTMP</sequence>
<dbReference type="SUPFAM" id="SSF69318">
    <property type="entry name" value="Integrin alpha N-terminal domain"/>
    <property type="match status" value="1"/>
</dbReference>
<dbReference type="PANTHER" id="PTHR24260:SF136">
    <property type="entry name" value="GH08193P-RELATED"/>
    <property type="match status" value="1"/>
</dbReference>
<name>A0ABN6FN69_SINCY</name>
<dbReference type="InterPro" id="IPR001254">
    <property type="entry name" value="Trypsin_dom"/>
</dbReference>
<dbReference type="Pfam" id="PF00089">
    <property type="entry name" value="Trypsin"/>
    <property type="match status" value="1"/>
</dbReference>
<dbReference type="Gene3D" id="2.80.10.50">
    <property type="match status" value="1"/>
</dbReference>
<dbReference type="InterPro" id="IPR028994">
    <property type="entry name" value="Integrin_alpha_N"/>
</dbReference>
<dbReference type="SUPFAM" id="SSF50494">
    <property type="entry name" value="Trypsin-like serine proteases"/>
    <property type="match status" value="1"/>
</dbReference>
<dbReference type="InterPro" id="IPR043504">
    <property type="entry name" value="Peptidase_S1_PA_chymotrypsin"/>
</dbReference>
<dbReference type="PANTHER" id="PTHR24260">
    <property type="match status" value="1"/>
</dbReference>
<keyword evidence="4" id="KW-1185">Reference proteome</keyword>
<dbReference type="PROSITE" id="PS50231">
    <property type="entry name" value="RICIN_B_LECTIN"/>
    <property type="match status" value="1"/>
</dbReference>
<feature type="chain" id="PRO_5045391804" description="Peptidase S1 domain-containing protein" evidence="1">
    <location>
        <begin position="28"/>
        <end position="636"/>
    </location>
</feature>
<dbReference type="PRINTS" id="PR00722">
    <property type="entry name" value="CHYMOTRYPSIN"/>
</dbReference>
<dbReference type="Pfam" id="PF14200">
    <property type="entry name" value="RicinB_lectin_2"/>
    <property type="match status" value="1"/>
</dbReference>
<feature type="signal peptide" evidence="1">
    <location>
        <begin position="1"/>
        <end position="27"/>
    </location>
</feature>
<evidence type="ECO:0000313" key="4">
    <source>
        <dbReference type="Proteomes" id="UP001319861"/>
    </source>
</evidence>
<accession>A0ABN6FN69</accession>
<dbReference type="InterPro" id="IPR051333">
    <property type="entry name" value="CLIP_Serine_Protease"/>
</dbReference>
<organism evidence="3 4">
    <name type="scientific">Sinomonas cyclohexanicum</name>
    <name type="common">Corynebacterium cyclohexanicum</name>
    <dbReference type="NCBI Taxonomy" id="322009"/>
    <lineage>
        <taxon>Bacteria</taxon>
        <taxon>Bacillati</taxon>
        <taxon>Actinomycetota</taxon>
        <taxon>Actinomycetes</taxon>
        <taxon>Micrococcales</taxon>
        <taxon>Micrococcaceae</taxon>
        <taxon>Sinomonas</taxon>
    </lineage>
</organism>
<protein>
    <recommendedName>
        <fullName evidence="2">Peptidase S1 domain-containing protein</fullName>
    </recommendedName>
</protein>
<keyword evidence="1" id="KW-0732">Signal</keyword>
<evidence type="ECO:0000259" key="2">
    <source>
        <dbReference type="PROSITE" id="PS50240"/>
    </source>
</evidence>
<feature type="domain" description="Peptidase S1" evidence="2">
    <location>
        <begin position="27"/>
        <end position="247"/>
    </location>
</feature>
<dbReference type="InterPro" id="IPR000772">
    <property type="entry name" value="Ricin_B_lectin"/>
</dbReference>
<dbReference type="SMART" id="SM00020">
    <property type="entry name" value="Tryp_SPc"/>
    <property type="match status" value="1"/>
</dbReference>
<dbReference type="EMBL" id="AP024525">
    <property type="protein sequence ID" value="BCT78110.1"/>
    <property type="molecule type" value="Genomic_DNA"/>
</dbReference>
<dbReference type="InterPro" id="IPR009003">
    <property type="entry name" value="Peptidase_S1_PA"/>
</dbReference>
<dbReference type="PROSITE" id="PS50240">
    <property type="entry name" value="TRYPSIN_DOM"/>
    <property type="match status" value="1"/>
</dbReference>
<dbReference type="InterPro" id="IPR035992">
    <property type="entry name" value="Ricin_B-like_lectins"/>
</dbReference>
<proteinExistence type="predicted"/>
<dbReference type="Gene3D" id="2.40.10.10">
    <property type="entry name" value="Trypsin-like serine proteases"/>
    <property type="match status" value="1"/>
</dbReference>